<reference evidence="2" key="1">
    <citation type="submission" date="2020-09" db="EMBL/GenBank/DDBJ databases">
        <title>Streptomyces grisecoloratus sp. nov., isolated from cotton soil.</title>
        <authorList>
            <person name="Xing L."/>
        </authorList>
    </citation>
    <scope>NUCLEOTIDE SEQUENCE</scope>
    <source>
        <strain evidence="2">TRM S81-3</strain>
    </source>
</reference>
<feature type="region of interest" description="Disordered" evidence="1">
    <location>
        <begin position="1"/>
        <end position="53"/>
    </location>
</feature>
<evidence type="ECO:0000313" key="2">
    <source>
        <dbReference type="EMBL" id="MBD0422995.1"/>
    </source>
</evidence>
<gene>
    <name evidence="2" type="ORF">H0H10_28225</name>
</gene>
<proteinExistence type="predicted"/>
<name>A0A926QTL1_9ACTN</name>
<protein>
    <submittedName>
        <fullName evidence="2">Amino acid ABC transporter permease</fullName>
    </submittedName>
</protein>
<dbReference type="AlphaFoldDB" id="A0A926QTL1"/>
<dbReference type="Proteomes" id="UP000621210">
    <property type="component" value="Unassembled WGS sequence"/>
</dbReference>
<accession>A0A926QTL1</accession>
<evidence type="ECO:0000313" key="3">
    <source>
        <dbReference type="Proteomes" id="UP000621210"/>
    </source>
</evidence>
<organism evidence="2 3">
    <name type="scientific">Streptomyces griseicoloratus</name>
    <dbReference type="NCBI Taxonomy" id="2752516"/>
    <lineage>
        <taxon>Bacteria</taxon>
        <taxon>Bacillati</taxon>
        <taxon>Actinomycetota</taxon>
        <taxon>Actinomycetes</taxon>
        <taxon>Kitasatosporales</taxon>
        <taxon>Streptomycetaceae</taxon>
        <taxon>Streptomyces</taxon>
    </lineage>
</organism>
<dbReference type="EMBL" id="JACVQF010000220">
    <property type="protein sequence ID" value="MBD0422995.1"/>
    <property type="molecule type" value="Genomic_DNA"/>
</dbReference>
<evidence type="ECO:0000256" key="1">
    <source>
        <dbReference type="SAM" id="MobiDB-lite"/>
    </source>
</evidence>
<keyword evidence="3" id="KW-1185">Reference proteome</keyword>
<reference evidence="2" key="2">
    <citation type="submission" date="2020-09" db="EMBL/GenBank/DDBJ databases">
        <authorList>
            <person name="Luo X."/>
        </authorList>
    </citation>
    <scope>NUCLEOTIDE SEQUENCE</scope>
    <source>
        <strain evidence="2">TRM S81-3</strain>
    </source>
</reference>
<sequence>MAWDEWEQLKASAAGRQPAGMRLNQAADAGGTASSGSGDRLKHAAKPWNRAAGTADDLRISTNNTRTTLTTAHVGMAGGLSGLASLAELQSVLTSWEERLGALRDECESLVPKLRTVGRELVEVDAGIAAKVGSVPVQQGGGAK</sequence>
<feature type="compositionally biased region" description="Low complexity" evidence="1">
    <location>
        <begin position="26"/>
        <end position="38"/>
    </location>
</feature>
<comment type="caution">
    <text evidence="2">The sequence shown here is derived from an EMBL/GenBank/DDBJ whole genome shotgun (WGS) entry which is preliminary data.</text>
</comment>